<name>H9ZXQ2_9REOV</name>
<evidence type="ECO:0000256" key="5">
    <source>
        <dbReference type="ARBA" id="ARBA00022695"/>
    </source>
</evidence>
<evidence type="ECO:0000256" key="8">
    <source>
        <dbReference type="PIRNR" id="PIRNR000821"/>
    </source>
</evidence>
<evidence type="ECO:0000256" key="4">
    <source>
        <dbReference type="ARBA" id="ARBA00022679"/>
    </source>
</evidence>
<protein>
    <recommendedName>
        <fullName evidence="2 8">RNA-directed RNA polymerase</fullName>
        <ecNumber evidence="2 8">2.7.7.48</ecNumber>
    </recommendedName>
</protein>
<organism evidence="10 11">
    <name type="scientific">Tilligerry virus</name>
    <dbReference type="NCBI Taxonomy" id="1170505"/>
    <lineage>
        <taxon>Viruses</taxon>
        <taxon>Riboviria</taxon>
        <taxon>Orthornavirae</taxon>
        <taxon>Duplornaviricota</taxon>
        <taxon>Resentoviricetes</taxon>
        <taxon>Reovirales</taxon>
        <taxon>Sedoreoviridae</taxon>
        <taxon>Orbivirus</taxon>
        <taxon>Orbivirus eubenangeense</taxon>
        <taxon>Eubenangee virus</taxon>
    </lineage>
</organism>
<evidence type="ECO:0000256" key="6">
    <source>
        <dbReference type="ARBA" id="ARBA00022741"/>
    </source>
</evidence>
<proteinExistence type="inferred from homology"/>
<keyword evidence="7 8" id="KW-0693">Viral RNA replication</keyword>
<dbReference type="GO" id="GO:0000166">
    <property type="term" value="F:nucleotide binding"/>
    <property type="evidence" value="ECO:0007669"/>
    <property type="project" value="UniProtKB-KW"/>
</dbReference>
<dbReference type="InterPro" id="IPR008723">
    <property type="entry name" value="RNA_pol_orbivir"/>
</dbReference>
<accession>H9ZXQ2</accession>
<keyword evidence="5 8" id="KW-0548">Nucleotidyltransferase</keyword>
<dbReference type="GO" id="GO:0003968">
    <property type="term" value="F:RNA-directed RNA polymerase activity"/>
    <property type="evidence" value="ECO:0007669"/>
    <property type="project" value="UniProtKB-UniRule"/>
</dbReference>
<dbReference type="GO" id="GO:0006351">
    <property type="term" value="P:DNA-templated transcription"/>
    <property type="evidence" value="ECO:0007669"/>
    <property type="project" value="UniProtKB-UniRule"/>
</dbReference>
<comment type="similarity">
    <text evidence="1 8">Belongs to the reoviridae RNA-directed RNA polymerase family.</text>
</comment>
<dbReference type="GO" id="GO:0003723">
    <property type="term" value="F:RNA binding"/>
    <property type="evidence" value="ECO:0007669"/>
    <property type="project" value="InterPro"/>
</dbReference>
<evidence type="ECO:0000259" key="9">
    <source>
        <dbReference type="PROSITE" id="PS50523"/>
    </source>
</evidence>
<keyword evidence="4 8" id="KW-0808">Transferase</keyword>
<reference evidence="10 11" key="1">
    <citation type="journal article" date="2012" name="PLoS ONE">
        <title>Full Genome Sequencing and Genetic Characterization of Eubenangee Viruses Identify Pata Virus as a Distinct Species within the Genus Orbivirus.</title>
        <authorList>
            <person name="Belaganahalli M.N."/>
            <person name="Maan S."/>
            <person name="Maan N.S."/>
            <person name="Nomikou K."/>
            <person name="Pritchard I."/>
            <person name="Lunt R."/>
            <person name="Kirkland P.D."/>
            <person name="Attoui H."/>
            <person name="Brownlie J."/>
            <person name="Mertens P.P."/>
        </authorList>
    </citation>
    <scope>NUCLEOTIDE SEQUENCE [LARGE SCALE GENOMIC DNA]</scope>
    <source>
        <strain evidence="10">AUS1978/03</strain>
    </source>
</reference>
<sequence length="1307" mass="150236">MVATVRGVDIVDRVLKRFYPTAEFDYTRGFWHLYRFSSNIRIIRRKKGTKYRRDDDVLTNLVDRRSETLYGIRVLNEASWEELTEEYSRRSKGLGIFENSVLDHEELDPEEEFLRNYRVIEDGAGHLSTFIETRAKVEMQVYGDLPMKIWFIFVEQLCKHVGFETEGLTVMKSFLFKYGAPFHQGLRDLSKLDGFKMSYSTPMLFEMSCMESLLEINIFKRMQEERIHCLQFGDREINPIALLREFYLICLPHPKRINNILRSPYSWFVKTWGVAANPIVVLRSSGGDDRNSKDIYYEKFHYVENTYVPIFNARFYRKSLEDNMNKVNEAIEYSQGLGQHEEGLPIFTSMLEEVYKTPFVPNKPSNLILASFLLSIQTITGYGRAWVKNVGTDFGKQMKPSKDNFIERVADYTANNFIAAYEEARQHHEDIVFPEDLYTSMLRLARNTSSGFSTSVKVRKAFGPNVKRKPELIDVTSRIKALVIFTKGHTVFTPEELNKKYDTATNYQTKGSREVPIKATRTIYSINLSVLVPQLVVTLPLNEYFARVGGSTSPNCKRMGGKIIVGDLEATGSRVMDAADTFRNSADPSTFTLAIDYSEYDTHLTRYNFRNGMMRGLRAAMLKYRDLRYEGYSLDDLIDFGYGDGRVAMTLWNGKRRVFKVPAHLYIMLDEEERRQGDFRPPPGVRPVTSMNVAEKLVRGKTVSDDFILISPTDGSDLALIDTHLSGENSTLIANSMHNMAIGTIIQEEVLKRYPTEISFQSEQYVGDDTLLYTQLLTRDPRVVNDIIETTFSSVEKCGHEASASKTMVYPFSVEKTQTHAKQGIYVPQDRMMIISSERRKDIENVNGYMRSQVHTMVTKVSRGFSHDLAQWILMLKTVFVGAWKLKRTIKDTHGYRDRKFDDDTEDGFTLVTLKNPLALHIPQNWGGYGAHPAALNIVMTEEMFIDSMQISKLETEMQLLVKIAGKLPPAWDETQADKRQISAETKMSFFSKMARPAVRATLMVPEIMDVVETLPLGDFGPGRLSKTMMHSALLKEANARSLLVSSYELEYQKQLNGWKEQPMCFTLDEESGYVSSKYAKMFDIHFDEEIMEPAHVFPDQNLSPQFYVQKAIIGQRKSTRMRMSYIDRIDAILRKDVVMRGFLTANTIVNVLEKVGVSHTAVDLVTLFTLMNIEVKVAEELAEYITSERVRFDAIKLLKKGIVGDEFSMSLDVATQDMIDQLIRYPHELTKTELDAVSLYVSQLIMLRAALGMKKRRIRVSISPDERERFRAKVQRYKTHTPKLKLIKKLIDINRLSVRALENQFV</sequence>
<feature type="domain" description="RdRp catalytic" evidence="9">
    <location>
        <begin position="563"/>
        <end position="815"/>
    </location>
</feature>
<dbReference type="Proteomes" id="UP000169453">
    <property type="component" value="Genome"/>
</dbReference>
<dbReference type="PROSITE" id="PS50523">
    <property type="entry name" value="RDRP_DSRNA_REO"/>
    <property type="match status" value="1"/>
</dbReference>
<dbReference type="InterPro" id="IPR043502">
    <property type="entry name" value="DNA/RNA_pol_sf"/>
</dbReference>
<evidence type="ECO:0000313" key="11">
    <source>
        <dbReference type="Proteomes" id="UP000169453"/>
    </source>
</evidence>
<dbReference type="GO" id="GO:0019079">
    <property type="term" value="P:viral genome replication"/>
    <property type="evidence" value="ECO:0007669"/>
    <property type="project" value="InterPro"/>
</dbReference>
<dbReference type="PIRSF" id="PIRSF000821">
    <property type="entry name" value="RdRPol"/>
    <property type="match status" value="1"/>
</dbReference>
<dbReference type="EMBL" id="JQ070366">
    <property type="protein sequence ID" value="AFH41499.1"/>
    <property type="molecule type" value="Genomic_RNA"/>
</dbReference>
<comment type="catalytic activity">
    <reaction evidence="8">
        <text>RNA(n) + a ribonucleoside 5'-triphosphate = RNA(n+1) + diphosphate</text>
        <dbReference type="Rhea" id="RHEA:21248"/>
        <dbReference type="Rhea" id="RHEA-COMP:14527"/>
        <dbReference type="Rhea" id="RHEA-COMP:17342"/>
        <dbReference type="ChEBI" id="CHEBI:33019"/>
        <dbReference type="ChEBI" id="CHEBI:61557"/>
        <dbReference type="ChEBI" id="CHEBI:140395"/>
        <dbReference type="EC" id="2.7.7.48"/>
    </reaction>
</comment>
<keyword evidence="6 8" id="KW-0547">Nucleotide-binding</keyword>
<evidence type="ECO:0000313" key="10">
    <source>
        <dbReference type="EMBL" id="AFH41499.1"/>
    </source>
</evidence>
<evidence type="ECO:0000256" key="3">
    <source>
        <dbReference type="ARBA" id="ARBA00022484"/>
    </source>
</evidence>
<dbReference type="EC" id="2.7.7.48" evidence="2 8"/>
<dbReference type="Pfam" id="PF05788">
    <property type="entry name" value="Orbi_VP1"/>
    <property type="match status" value="1"/>
</dbReference>
<keyword evidence="3 8" id="KW-0696">RNA-directed RNA polymerase</keyword>
<evidence type="ECO:0000256" key="1">
    <source>
        <dbReference type="ARBA" id="ARBA00009581"/>
    </source>
</evidence>
<evidence type="ECO:0000256" key="7">
    <source>
        <dbReference type="ARBA" id="ARBA00022953"/>
    </source>
</evidence>
<evidence type="ECO:0000256" key="2">
    <source>
        <dbReference type="ARBA" id="ARBA00012494"/>
    </source>
</evidence>
<dbReference type="InterPro" id="IPR007097">
    <property type="entry name" value="RNA-dir_pol_reovirus"/>
</dbReference>
<dbReference type="SUPFAM" id="SSF56672">
    <property type="entry name" value="DNA/RNA polymerases"/>
    <property type="match status" value="1"/>
</dbReference>